<evidence type="ECO:0000256" key="1">
    <source>
        <dbReference type="SAM" id="Coils"/>
    </source>
</evidence>
<feature type="compositionally biased region" description="Acidic residues" evidence="2">
    <location>
        <begin position="555"/>
        <end position="564"/>
    </location>
</feature>
<dbReference type="VEuPathDB" id="CryptoDB:Vbra_18805"/>
<feature type="region of interest" description="Disordered" evidence="2">
    <location>
        <begin position="524"/>
        <end position="564"/>
    </location>
</feature>
<evidence type="ECO:0000256" key="2">
    <source>
        <dbReference type="SAM" id="MobiDB-lite"/>
    </source>
</evidence>
<dbReference type="EMBL" id="CDMY01000840">
    <property type="protein sequence ID" value="CEM35021.1"/>
    <property type="molecule type" value="Genomic_DNA"/>
</dbReference>
<gene>
    <name evidence="3" type="ORF">Vbra_18805</name>
</gene>
<protein>
    <submittedName>
        <fullName evidence="3">Uncharacterized protein</fullName>
    </submittedName>
</protein>
<name>A0A0G4GVS0_VITBC</name>
<organism evidence="3 4">
    <name type="scientific">Vitrella brassicaformis (strain CCMP3155)</name>
    <dbReference type="NCBI Taxonomy" id="1169540"/>
    <lineage>
        <taxon>Eukaryota</taxon>
        <taxon>Sar</taxon>
        <taxon>Alveolata</taxon>
        <taxon>Colpodellida</taxon>
        <taxon>Vitrellaceae</taxon>
        <taxon>Vitrella</taxon>
    </lineage>
</organism>
<sequence length="564" mass="63788">MANLEDGEIVGDGEEGEIVDEVMGIADDEKDSLKSRLKTVTDELVAAKMRISHVEHENDMLKKNMKKAVKEVFPLAPTAIRGTRALRGGGGAVGVVDPKDFVDVHWDVGDPPALIISDATGYAVDFQQQMSQGTKVMAEYIVDKFRWPLSQGTKVALVNDGNPSLAKPRRCSYKKLANWLFTLRKQLPGVLERCGYPKDSVKVLIGPGEGEHQCQWILRYCLTHGRFPPTEGIHWQLPTLSSLNIIYDTPDTDNMIHGDAQFVDFGMWHGKTARLTRKKMLQRTKKQFDTRRSHAQTHGRFPPTEGIHWQLPALSSLNIIYDTPDTDNMIHGDAQFVDFGMWHGKTARLTRKKMLQRTKKQFDTRRIDVYRTISILLAVQGSKYLPRIQPRLSYKRIVKEVTRLAEQHSGLQLLLAAIDALWSDGKKPSGWNKTKFRSTKADYKRIAKHVYELPLKAPVYKTRHTFDGRVAGKVRPFSDDMHQQYAYENDNTWSDTYIANTTFSMGKPFSGSGWTDMDGLAMMLEDDDEDDDEYVEGSDESGDESGDESLHESGDESGDMDVDR</sequence>
<dbReference type="InParanoid" id="A0A0G4GVS0"/>
<evidence type="ECO:0000313" key="3">
    <source>
        <dbReference type="EMBL" id="CEM35021.1"/>
    </source>
</evidence>
<dbReference type="Proteomes" id="UP000041254">
    <property type="component" value="Unassembled WGS sequence"/>
</dbReference>
<proteinExistence type="predicted"/>
<keyword evidence="4" id="KW-1185">Reference proteome</keyword>
<evidence type="ECO:0000313" key="4">
    <source>
        <dbReference type="Proteomes" id="UP000041254"/>
    </source>
</evidence>
<feature type="compositionally biased region" description="Acidic residues" evidence="2">
    <location>
        <begin position="524"/>
        <end position="547"/>
    </location>
</feature>
<dbReference type="AlphaFoldDB" id="A0A0G4GVS0"/>
<reference evidence="3 4" key="1">
    <citation type="submission" date="2014-11" db="EMBL/GenBank/DDBJ databases">
        <authorList>
            <person name="Zhu J."/>
            <person name="Qi W."/>
            <person name="Song R."/>
        </authorList>
    </citation>
    <scope>NUCLEOTIDE SEQUENCE [LARGE SCALE GENOMIC DNA]</scope>
</reference>
<feature type="coiled-coil region" evidence="1">
    <location>
        <begin position="30"/>
        <end position="71"/>
    </location>
</feature>
<keyword evidence="1" id="KW-0175">Coiled coil</keyword>
<accession>A0A0G4GVS0</accession>